<dbReference type="SUPFAM" id="SSF52743">
    <property type="entry name" value="Subtilisin-like"/>
    <property type="match status" value="1"/>
</dbReference>
<evidence type="ECO:0000313" key="2">
    <source>
        <dbReference type="Proteomes" id="UP001140511"/>
    </source>
</evidence>
<sequence length="118" mass="13078">MTNGDRSDATFSPKRIWYQTITHFSQEGKDRLDILTLPGFPRYDNELEPISRAIINANNGGIIIFDAAGNEGDNASVFWPASVQETGDVIWIDSSDAKGSPLSFKPSPETGRWIFTLD</sequence>
<dbReference type="GO" id="GO:0004252">
    <property type="term" value="F:serine-type endopeptidase activity"/>
    <property type="evidence" value="ECO:0007669"/>
    <property type="project" value="InterPro"/>
</dbReference>
<dbReference type="RefSeq" id="XP_056030431.1">
    <property type="nucleotide sequence ID" value="XM_056169539.1"/>
</dbReference>
<name>A0A9W9BJ93_9HYPO</name>
<dbReference type="Proteomes" id="UP001140511">
    <property type="component" value="Unassembled WGS sequence"/>
</dbReference>
<comment type="caution">
    <text evidence="1">The sequence shown here is derived from an EMBL/GenBank/DDBJ whole genome shotgun (WGS) entry which is preliminary data.</text>
</comment>
<reference evidence="1" key="1">
    <citation type="submission" date="2022-09" db="EMBL/GenBank/DDBJ databases">
        <title>Chromosome-level assembly of Trichoderma breve T069, a fungus used in development of biopesticide product.</title>
        <authorList>
            <person name="Lin R."/>
            <person name="Liu T."/>
        </authorList>
    </citation>
    <scope>NUCLEOTIDE SEQUENCE</scope>
    <source>
        <strain evidence="1">T069</strain>
    </source>
</reference>
<dbReference type="GeneID" id="80864227"/>
<gene>
    <name evidence="1" type="ORF">T069G_02329</name>
</gene>
<dbReference type="EMBL" id="JAOPEN010000002">
    <property type="protein sequence ID" value="KAJ4861375.1"/>
    <property type="molecule type" value="Genomic_DNA"/>
</dbReference>
<protein>
    <submittedName>
        <fullName evidence="1">Uncharacterized protein</fullName>
    </submittedName>
</protein>
<proteinExistence type="predicted"/>
<evidence type="ECO:0000313" key="1">
    <source>
        <dbReference type="EMBL" id="KAJ4861375.1"/>
    </source>
</evidence>
<dbReference type="GO" id="GO:0006508">
    <property type="term" value="P:proteolysis"/>
    <property type="evidence" value="ECO:0007669"/>
    <property type="project" value="InterPro"/>
</dbReference>
<dbReference type="AlphaFoldDB" id="A0A9W9BJ93"/>
<dbReference type="Gene3D" id="3.40.50.200">
    <property type="entry name" value="Peptidase S8/S53 domain"/>
    <property type="match status" value="1"/>
</dbReference>
<accession>A0A9W9BJ93</accession>
<keyword evidence="2" id="KW-1185">Reference proteome</keyword>
<organism evidence="1 2">
    <name type="scientific">Trichoderma breve</name>
    <dbReference type="NCBI Taxonomy" id="2034170"/>
    <lineage>
        <taxon>Eukaryota</taxon>
        <taxon>Fungi</taxon>
        <taxon>Dikarya</taxon>
        <taxon>Ascomycota</taxon>
        <taxon>Pezizomycotina</taxon>
        <taxon>Sordariomycetes</taxon>
        <taxon>Hypocreomycetidae</taxon>
        <taxon>Hypocreales</taxon>
        <taxon>Hypocreaceae</taxon>
        <taxon>Trichoderma</taxon>
    </lineage>
</organism>
<dbReference type="InterPro" id="IPR036852">
    <property type="entry name" value="Peptidase_S8/S53_dom_sf"/>
</dbReference>